<evidence type="ECO:0000313" key="2">
    <source>
        <dbReference type="Proteomes" id="UP000661193"/>
    </source>
</evidence>
<evidence type="ECO:0008006" key="3">
    <source>
        <dbReference type="Google" id="ProtNLM"/>
    </source>
</evidence>
<comment type="caution">
    <text evidence="1">The sequence shown here is derived from an EMBL/GenBank/DDBJ whole genome shotgun (WGS) entry which is preliminary data.</text>
</comment>
<gene>
    <name evidence="1" type="ORF">JMF97_29935</name>
</gene>
<dbReference type="RefSeq" id="WP_203224580.1">
    <property type="nucleotide sequence ID" value="NZ_JAETXL010000020.1"/>
</dbReference>
<sequence length="458" mass="50476">MPRHPDTLITPNTLLAERRAGLPSPRRPGQRMSRTELADAVNVALDRHHPGRNLAAHYVDSRWVGKLERGEHRWPSRERRTALRQVLGVTTDTELGLYCPRRTESRAIPDRRQVTAAWFGKLPGDLAQLPGPWTSGLGLQAPARIEWPHVEALQRSITLFEEWDHQHGGGLARAAMAGQLEWACRVARQASATETVRRTWLSTAARLADLAGWACFDSGDEPATTQRYLIMAIQFATEAEDVQQRAHTATTLGRHLTYVGQVSDALDVIGLVHSDWREIPSLGRAAVRIVEARAYAKSHDSRACIRAVAQCDEEFSASGLDGIKDPVWSYYADAGQILGDAGHALFDIAMATHDRQQMAMAISRLQSAYSYHPMEAARSRALTMIRIACLQVRNGNFASGLNSVRAGLTDARGVHSSRLRDDLRVLESVLANSDPEPSLAGELAAARAHVAETVRQQV</sequence>
<organism evidence="1 2">
    <name type="scientific">Micromonospora fiedleri</name>
    <dbReference type="NCBI Taxonomy" id="1157498"/>
    <lineage>
        <taxon>Bacteria</taxon>
        <taxon>Bacillati</taxon>
        <taxon>Actinomycetota</taxon>
        <taxon>Actinomycetes</taxon>
        <taxon>Micromonosporales</taxon>
        <taxon>Micromonosporaceae</taxon>
        <taxon>Micromonospora</taxon>
    </lineage>
</organism>
<name>A0ABS1UVS4_9ACTN</name>
<reference evidence="1 2" key="1">
    <citation type="submission" date="2021-01" db="EMBL/GenBank/DDBJ databases">
        <title>Genome sequencing of Micromonospora fiedleri MG-37.</title>
        <authorList>
            <person name="Moreland P.E.J."/>
            <person name="Stach J.E.M."/>
        </authorList>
    </citation>
    <scope>NUCLEOTIDE SEQUENCE [LARGE SCALE GENOMIC DNA]</scope>
    <source>
        <strain evidence="1 2">MG-37</strain>
    </source>
</reference>
<protein>
    <recommendedName>
        <fullName evidence="3">XRE family transcriptional regulator</fullName>
    </recommendedName>
</protein>
<evidence type="ECO:0000313" key="1">
    <source>
        <dbReference type="EMBL" id="MBL6280387.1"/>
    </source>
</evidence>
<proteinExistence type="predicted"/>
<dbReference type="EMBL" id="JAETXL010000020">
    <property type="protein sequence ID" value="MBL6280387.1"/>
    <property type="molecule type" value="Genomic_DNA"/>
</dbReference>
<keyword evidence="2" id="KW-1185">Reference proteome</keyword>
<accession>A0ABS1UVS4</accession>
<dbReference type="Proteomes" id="UP000661193">
    <property type="component" value="Unassembled WGS sequence"/>
</dbReference>